<sequence>MPFTAHFACKATIPGQCLDGNRNTMVEGNRAVAAWILALLAGAAWLAPLPAPASTLPEQVRCASHDARRVHCPMDTSRGVVLVRQLSQNACIRESDWGVDAHGVWVARGCRAEFRAPPAADVATRRVVRCESRRGRVESCPVILRGAPVRLLRELALAPCRYGESWELGRNEIRVSRGCKGEFEIGDPETGFPPGPRLLECASRDHRRRSCGTTVERGVELVRQLSSAACVEGVSWGWDAGRVWVDEGCRAEFAVE</sequence>
<keyword evidence="1" id="KW-0472">Membrane</keyword>
<evidence type="ECO:0000313" key="3">
    <source>
        <dbReference type="Proteomes" id="UP000321583"/>
    </source>
</evidence>
<keyword evidence="1" id="KW-0812">Transmembrane</keyword>
<dbReference type="InterPro" id="IPR021381">
    <property type="entry name" value="DUF3011"/>
</dbReference>
<keyword evidence="1" id="KW-1133">Transmembrane helix</keyword>
<dbReference type="EMBL" id="VLJS01000100">
    <property type="protein sequence ID" value="TWH04828.1"/>
    <property type="molecule type" value="Genomic_DNA"/>
</dbReference>
<evidence type="ECO:0008006" key="4">
    <source>
        <dbReference type="Google" id="ProtNLM"/>
    </source>
</evidence>
<dbReference type="AlphaFoldDB" id="A0A562D5F9"/>
<dbReference type="Proteomes" id="UP000321583">
    <property type="component" value="Unassembled WGS sequence"/>
</dbReference>
<evidence type="ECO:0000313" key="2">
    <source>
        <dbReference type="EMBL" id="TWH04828.1"/>
    </source>
</evidence>
<protein>
    <recommendedName>
        <fullName evidence="4">DUF3011 family protein</fullName>
    </recommendedName>
</protein>
<name>A0A562D5F9_9GAMM</name>
<reference evidence="2 3" key="1">
    <citation type="submission" date="2019-07" db="EMBL/GenBank/DDBJ databases">
        <title>Genome sequencing of lignin-degrading bacterial isolates.</title>
        <authorList>
            <person name="Gladden J."/>
        </authorList>
    </citation>
    <scope>NUCLEOTIDE SEQUENCE [LARGE SCALE GENOMIC DNA]</scope>
    <source>
        <strain evidence="2 3">J19</strain>
    </source>
</reference>
<evidence type="ECO:0000256" key="1">
    <source>
        <dbReference type="SAM" id="Phobius"/>
    </source>
</evidence>
<dbReference type="Pfam" id="PF11218">
    <property type="entry name" value="DUF3011"/>
    <property type="match status" value="1"/>
</dbReference>
<comment type="caution">
    <text evidence="2">The sequence shown here is derived from an EMBL/GenBank/DDBJ whole genome shotgun (WGS) entry which is preliminary data.</text>
</comment>
<accession>A0A562D5F9</accession>
<organism evidence="2 3">
    <name type="scientific">Pseudoxanthomonas taiwanensis J19</name>
    <dbReference type="NCBI Taxonomy" id="935569"/>
    <lineage>
        <taxon>Bacteria</taxon>
        <taxon>Pseudomonadati</taxon>
        <taxon>Pseudomonadota</taxon>
        <taxon>Gammaproteobacteria</taxon>
        <taxon>Lysobacterales</taxon>
        <taxon>Lysobacteraceae</taxon>
        <taxon>Pseudoxanthomonas</taxon>
    </lineage>
</organism>
<gene>
    <name evidence="2" type="ORF">L613_006800000030</name>
</gene>
<proteinExistence type="predicted"/>
<feature type="transmembrane region" description="Helical" evidence="1">
    <location>
        <begin position="32"/>
        <end position="51"/>
    </location>
</feature>
<keyword evidence="3" id="KW-1185">Reference proteome</keyword>